<gene>
    <name evidence="1" type="ORF">TWF730_006873</name>
</gene>
<accession>A0AAV9VGS6</accession>
<protein>
    <submittedName>
        <fullName evidence="1">Uncharacterized protein</fullName>
    </submittedName>
</protein>
<name>A0AAV9VGS6_9PEZI</name>
<dbReference type="AlphaFoldDB" id="A0AAV9VGS6"/>
<organism evidence="1 2">
    <name type="scientific">Orbilia blumenaviensis</name>
    <dbReference type="NCBI Taxonomy" id="1796055"/>
    <lineage>
        <taxon>Eukaryota</taxon>
        <taxon>Fungi</taxon>
        <taxon>Dikarya</taxon>
        <taxon>Ascomycota</taxon>
        <taxon>Pezizomycotina</taxon>
        <taxon>Orbiliomycetes</taxon>
        <taxon>Orbiliales</taxon>
        <taxon>Orbiliaceae</taxon>
        <taxon>Orbilia</taxon>
    </lineage>
</organism>
<evidence type="ECO:0000313" key="1">
    <source>
        <dbReference type="EMBL" id="KAK6360748.1"/>
    </source>
</evidence>
<proteinExistence type="predicted"/>
<dbReference type="Proteomes" id="UP001373714">
    <property type="component" value="Unassembled WGS sequence"/>
</dbReference>
<keyword evidence="2" id="KW-1185">Reference proteome</keyword>
<evidence type="ECO:0000313" key="2">
    <source>
        <dbReference type="Proteomes" id="UP001373714"/>
    </source>
</evidence>
<reference evidence="1 2" key="1">
    <citation type="submission" date="2019-10" db="EMBL/GenBank/DDBJ databases">
        <authorList>
            <person name="Palmer J.M."/>
        </authorList>
    </citation>
    <scope>NUCLEOTIDE SEQUENCE [LARGE SCALE GENOMIC DNA]</scope>
    <source>
        <strain evidence="1 2">TWF730</strain>
    </source>
</reference>
<dbReference type="EMBL" id="JAVHNS010000003">
    <property type="protein sequence ID" value="KAK6360748.1"/>
    <property type="molecule type" value="Genomic_DNA"/>
</dbReference>
<sequence>MFRVDDSGEVRLMINGQPGLPGLAFRGKSVPSGSRFGERNKRALQLGAQLKPLIFMAALGTLGFDSLKLASEEVFMARSGRFASAHGLAVTLRYVGAWERVPEIQGEPL</sequence>
<comment type="caution">
    <text evidence="1">The sequence shown here is derived from an EMBL/GenBank/DDBJ whole genome shotgun (WGS) entry which is preliminary data.</text>
</comment>